<dbReference type="PANTHER" id="PTHR35371:SF1">
    <property type="entry name" value="BLR7753 PROTEIN"/>
    <property type="match status" value="1"/>
</dbReference>
<evidence type="ECO:0008006" key="8">
    <source>
        <dbReference type="Google" id="ProtNLM"/>
    </source>
</evidence>
<organism evidence="6 7">
    <name type="scientific">Cladophialophora chaetospira</name>
    <dbReference type="NCBI Taxonomy" id="386627"/>
    <lineage>
        <taxon>Eukaryota</taxon>
        <taxon>Fungi</taxon>
        <taxon>Dikarya</taxon>
        <taxon>Ascomycota</taxon>
        <taxon>Pezizomycotina</taxon>
        <taxon>Eurotiomycetes</taxon>
        <taxon>Chaetothyriomycetidae</taxon>
        <taxon>Chaetothyriales</taxon>
        <taxon>Herpotrichiellaceae</taxon>
        <taxon>Cladophialophora</taxon>
    </lineage>
</organism>
<reference evidence="6" key="1">
    <citation type="submission" date="2022-10" db="EMBL/GenBank/DDBJ databases">
        <title>Culturing micro-colonial fungi from biological soil crusts in the Mojave desert and describing Neophaeococcomyces mojavensis, and introducing the new genera and species Taxawa tesnikishii.</title>
        <authorList>
            <person name="Kurbessoian T."/>
            <person name="Stajich J.E."/>
        </authorList>
    </citation>
    <scope>NUCLEOTIDE SEQUENCE</scope>
    <source>
        <strain evidence="6">TK_41</strain>
    </source>
</reference>
<dbReference type="PANTHER" id="PTHR35371">
    <property type="entry name" value="INNER MEMBRANE PROTEIN"/>
    <property type="match status" value="1"/>
</dbReference>
<keyword evidence="7" id="KW-1185">Reference proteome</keyword>
<keyword evidence="3 5" id="KW-1133">Transmembrane helix</keyword>
<comment type="caution">
    <text evidence="6">The sequence shown here is derived from an EMBL/GenBank/DDBJ whole genome shotgun (WGS) entry which is preliminary data.</text>
</comment>
<gene>
    <name evidence="6" type="ORF">H2200_006910</name>
</gene>
<dbReference type="Proteomes" id="UP001172673">
    <property type="component" value="Unassembled WGS sequence"/>
</dbReference>
<evidence type="ECO:0000256" key="1">
    <source>
        <dbReference type="ARBA" id="ARBA00004370"/>
    </source>
</evidence>
<evidence type="ECO:0000313" key="7">
    <source>
        <dbReference type="Proteomes" id="UP001172673"/>
    </source>
</evidence>
<evidence type="ECO:0000313" key="6">
    <source>
        <dbReference type="EMBL" id="KAJ9609139.1"/>
    </source>
</evidence>
<sequence length="177" mass="19258">MAGHLSSPLDVFVPSTNVSYYTVPVAWLLAFAPHIYAAGRYSVLTGTRPVDAKSRASDQKDKNLAFNKTSPRTFMSLVESNPRLSQDKKDELFRAEAAHSNGMENLGWFAASVVAANSAGVDVSWCNALSLWYLANRVVYNVFYVRGVGGMVRGAPFYGSIAAIVSLYIKAGNAVRR</sequence>
<dbReference type="GO" id="GO:0016020">
    <property type="term" value="C:membrane"/>
    <property type="evidence" value="ECO:0007669"/>
    <property type="project" value="UniProtKB-SubCell"/>
</dbReference>
<dbReference type="AlphaFoldDB" id="A0AA38X9A1"/>
<proteinExistence type="predicted"/>
<dbReference type="SUPFAM" id="SSF161084">
    <property type="entry name" value="MAPEG domain-like"/>
    <property type="match status" value="1"/>
</dbReference>
<dbReference type="Gene3D" id="1.20.120.550">
    <property type="entry name" value="Membrane associated eicosanoid/glutathione metabolism-like domain"/>
    <property type="match status" value="1"/>
</dbReference>
<protein>
    <recommendedName>
        <fullName evidence="8">MAPEG family protein</fullName>
    </recommendedName>
</protein>
<accession>A0AA38X9A1</accession>
<dbReference type="Pfam" id="PF01124">
    <property type="entry name" value="MAPEG"/>
    <property type="match status" value="1"/>
</dbReference>
<comment type="subcellular location">
    <subcellularLocation>
        <location evidence="1">Membrane</location>
    </subcellularLocation>
</comment>
<keyword evidence="2 5" id="KW-0812">Transmembrane</keyword>
<feature type="transmembrane region" description="Helical" evidence="5">
    <location>
        <begin position="20"/>
        <end position="39"/>
    </location>
</feature>
<evidence type="ECO:0000256" key="2">
    <source>
        <dbReference type="ARBA" id="ARBA00022692"/>
    </source>
</evidence>
<keyword evidence="4 5" id="KW-0472">Membrane</keyword>
<dbReference type="InterPro" id="IPR023352">
    <property type="entry name" value="MAPEG-like_dom_sf"/>
</dbReference>
<evidence type="ECO:0000256" key="3">
    <source>
        <dbReference type="ARBA" id="ARBA00022989"/>
    </source>
</evidence>
<evidence type="ECO:0000256" key="5">
    <source>
        <dbReference type="SAM" id="Phobius"/>
    </source>
</evidence>
<dbReference type="InterPro" id="IPR001129">
    <property type="entry name" value="Membr-assoc_MAPEG"/>
</dbReference>
<evidence type="ECO:0000256" key="4">
    <source>
        <dbReference type="ARBA" id="ARBA00023136"/>
    </source>
</evidence>
<name>A0AA38X9A1_9EURO</name>
<dbReference type="EMBL" id="JAPDRK010000009">
    <property type="protein sequence ID" value="KAJ9609139.1"/>
    <property type="molecule type" value="Genomic_DNA"/>
</dbReference>